<feature type="chain" id="PRO_5038521486" evidence="1">
    <location>
        <begin position="24"/>
        <end position="217"/>
    </location>
</feature>
<dbReference type="PROSITE" id="PS51257">
    <property type="entry name" value="PROKAR_LIPOPROTEIN"/>
    <property type="match status" value="1"/>
</dbReference>
<dbReference type="Proteomes" id="UP000186015">
    <property type="component" value="Unassembled WGS sequence"/>
</dbReference>
<dbReference type="InterPro" id="IPR025584">
    <property type="entry name" value="Cthe_2159"/>
</dbReference>
<dbReference type="Pfam" id="PF14262">
    <property type="entry name" value="Cthe_2159"/>
    <property type="match status" value="1"/>
</dbReference>
<protein>
    <submittedName>
        <fullName evidence="2">Uncharacterized protein</fullName>
    </submittedName>
</protein>
<evidence type="ECO:0000313" key="3">
    <source>
        <dbReference type="Proteomes" id="UP000186015"/>
    </source>
</evidence>
<dbReference type="EMBL" id="FOAT01000027">
    <property type="protein sequence ID" value="SEL41291.1"/>
    <property type="molecule type" value="Genomic_DNA"/>
</dbReference>
<gene>
    <name evidence="2" type="ORF">SAMN05216469_12722</name>
</gene>
<dbReference type="AlphaFoldDB" id="A0A1H7PZF2"/>
<name>A0A1H7PZF2_RUMAL</name>
<reference evidence="2 3" key="1">
    <citation type="submission" date="2016-10" db="EMBL/GenBank/DDBJ databases">
        <authorList>
            <person name="de Groot N.N."/>
        </authorList>
    </citation>
    <scope>NUCLEOTIDE SEQUENCE [LARGE SCALE GENOMIC DNA]</scope>
    <source>
        <strain evidence="2 3">KH2T6</strain>
    </source>
</reference>
<accession>A0A1H7PZF2</accession>
<proteinExistence type="predicted"/>
<keyword evidence="1" id="KW-0732">Signal</keyword>
<feature type="signal peptide" evidence="1">
    <location>
        <begin position="1"/>
        <end position="23"/>
    </location>
</feature>
<evidence type="ECO:0000313" key="2">
    <source>
        <dbReference type="EMBL" id="SEL41291.1"/>
    </source>
</evidence>
<sequence>MKKTYLTSIILAGVITASMTGCGNIISANNTAATDDTSSGISYIMADDTASAAETRPERASIETVDTPAAVDTDLEIYRGENEDISAEETTTVQTAELPENTTVEDIFTDRDFEQTADTSESQSITVSDNETIDITEEGVYAISGTAENCTIRVNADKNAKVQLVFDGVSITNDDFPPIYVVSADKVFVTTTDSENTLTVSGEFTADGETNTDAVIF</sequence>
<evidence type="ECO:0000256" key="1">
    <source>
        <dbReference type="SAM" id="SignalP"/>
    </source>
</evidence>
<organism evidence="2 3">
    <name type="scientific">Ruminococcus albus</name>
    <dbReference type="NCBI Taxonomy" id="1264"/>
    <lineage>
        <taxon>Bacteria</taxon>
        <taxon>Bacillati</taxon>
        <taxon>Bacillota</taxon>
        <taxon>Clostridia</taxon>
        <taxon>Eubacteriales</taxon>
        <taxon>Oscillospiraceae</taxon>
        <taxon>Ruminococcus</taxon>
    </lineage>
</organism>